<reference evidence="10 11" key="1">
    <citation type="submission" date="2018-07" db="EMBL/GenBank/DDBJ databases">
        <title>The complete nuclear genome of the prasinophyte Chloropicon primus (CCMP1205).</title>
        <authorList>
            <person name="Pombert J.-F."/>
            <person name="Otis C."/>
            <person name="Turmel M."/>
            <person name="Lemieux C."/>
        </authorList>
    </citation>
    <scope>NUCLEOTIDE SEQUENCE [LARGE SCALE GENOMIC DNA]</scope>
    <source>
        <strain evidence="10 11">CCMP1205</strain>
    </source>
</reference>
<dbReference type="InterPro" id="IPR005829">
    <property type="entry name" value="Sugar_transporter_CS"/>
</dbReference>
<sequence>MLAACLYFAGTIVEGEASSYALLLVGRLMYGLGIGFAMHGAPAYIAETSPQDVRGLLISLKEVLIVLGILLGYLASFLFVSKIQGWRTIYLIAAPVAVVLFSGMFWLPASPRWLLLRRQPREAVLASLRKLRGPGEQEEALELEVDLMVSGAGSAPPAEGKGQERAAGFSALLRKENLRPLLIGMSLMVFQQITGQPSVLYYATKIFQDAGFAAAESATAVSVVLGIFKLLMTGIAVFTVDVYGRRPLLLTGVAGMAVSLFVLGAVKAPVLSVVALLLYVGCYQVSFGPVSWLIVGEVFPLAVRSSAIALASFANFGSNFLVSLVLPTVQSVLGAQNTYIAFGLIAVAAVTVIFAFVPETKGKSLEEIEDMFK</sequence>
<proteinExistence type="inferred from homology"/>
<dbReference type="InterPro" id="IPR036259">
    <property type="entry name" value="MFS_trans_sf"/>
</dbReference>
<gene>
    <name evidence="10" type="ORF">A3770_12p67280</name>
</gene>
<feature type="transmembrane region" description="Helical" evidence="8">
    <location>
        <begin position="272"/>
        <end position="295"/>
    </location>
</feature>
<dbReference type="PRINTS" id="PR00171">
    <property type="entry name" value="SUGRTRNSPORT"/>
</dbReference>
<dbReference type="InterPro" id="IPR050820">
    <property type="entry name" value="MFS_Sugar_Transporter"/>
</dbReference>
<dbReference type="PANTHER" id="PTHR48023">
    <property type="entry name" value="D-XYLOSE-PROTON SYMPORTER-LIKE 2"/>
    <property type="match status" value="1"/>
</dbReference>
<feature type="transmembrane region" description="Helical" evidence="8">
    <location>
        <begin position="247"/>
        <end position="266"/>
    </location>
</feature>
<evidence type="ECO:0000256" key="7">
    <source>
        <dbReference type="RuleBase" id="RU003346"/>
    </source>
</evidence>
<keyword evidence="6 8" id="KW-0472">Membrane</keyword>
<protein>
    <submittedName>
        <fullName evidence="10">Sugar/inositol transporter</fullName>
    </submittedName>
</protein>
<feature type="transmembrane region" description="Helical" evidence="8">
    <location>
        <begin position="338"/>
        <end position="357"/>
    </location>
</feature>
<evidence type="ECO:0000313" key="10">
    <source>
        <dbReference type="EMBL" id="QDZ24210.1"/>
    </source>
</evidence>
<dbReference type="SUPFAM" id="SSF103473">
    <property type="entry name" value="MFS general substrate transporter"/>
    <property type="match status" value="1"/>
</dbReference>
<dbReference type="InterPro" id="IPR003663">
    <property type="entry name" value="Sugar/inositol_transpt"/>
</dbReference>
<dbReference type="PROSITE" id="PS00217">
    <property type="entry name" value="SUGAR_TRANSPORT_2"/>
    <property type="match status" value="1"/>
</dbReference>
<evidence type="ECO:0000256" key="5">
    <source>
        <dbReference type="ARBA" id="ARBA00022989"/>
    </source>
</evidence>
<evidence type="ECO:0000256" key="4">
    <source>
        <dbReference type="ARBA" id="ARBA00022692"/>
    </source>
</evidence>
<dbReference type="InterPro" id="IPR020846">
    <property type="entry name" value="MFS_dom"/>
</dbReference>
<dbReference type="Gene3D" id="1.20.1250.20">
    <property type="entry name" value="MFS general substrate transporter like domains"/>
    <property type="match status" value="1"/>
</dbReference>
<dbReference type="EMBL" id="CP031045">
    <property type="protein sequence ID" value="QDZ24210.1"/>
    <property type="molecule type" value="Genomic_DNA"/>
</dbReference>
<dbReference type="AlphaFoldDB" id="A0A5B8MXK2"/>
<feature type="transmembrane region" description="Helical" evidence="8">
    <location>
        <begin position="307"/>
        <end position="326"/>
    </location>
</feature>
<keyword evidence="3 7" id="KW-0813">Transport</keyword>
<evidence type="ECO:0000313" key="11">
    <source>
        <dbReference type="Proteomes" id="UP000316726"/>
    </source>
</evidence>
<feature type="transmembrane region" description="Helical" evidence="8">
    <location>
        <begin position="58"/>
        <end position="83"/>
    </location>
</feature>
<evidence type="ECO:0000256" key="8">
    <source>
        <dbReference type="SAM" id="Phobius"/>
    </source>
</evidence>
<evidence type="ECO:0000256" key="3">
    <source>
        <dbReference type="ARBA" id="ARBA00022448"/>
    </source>
</evidence>
<dbReference type="GO" id="GO:0022857">
    <property type="term" value="F:transmembrane transporter activity"/>
    <property type="evidence" value="ECO:0007669"/>
    <property type="project" value="InterPro"/>
</dbReference>
<keyword evidence="4 8" id="KW-0812">Transmembrane</keyword>
<evidence type="ECO:0000256" key="6">
    <source>
        <dbReference type="ARBA" id="ARBA00023136"/>
    </source>
</evidence>
<dbReference type="Pfam" id="PF00083">
    <property type="entry name" value="Sugar_tr"/>
    <property type="match status" value="1"/>
</dbReference>
<name>A0A5B8MXK2_9CHLO</name>
<evidence type="ECO:0000256" key="2">
    <source>
        <dbReference type="ARBA" id="ARBA00010992"/>
    </source>
</evidence>
<dbReference type="PANTHER" id="PTHR48023:SF4">
    <property type="entry name" value="D-XYLOSE-PROTON SYMPORTER-LIKE 2"/>
    <property type="match status" value="1"/>
</dbReference>
<accession>A0A5B8MXK2</accession>
<dbReference type="PROSITE" id="PS00216">
    <property type="entry name" value="SUGAR_TRANSPORT_1"/>
    <property type="match status" value="1"/>
</dbReference>
<feature type="domain" description="Major facilitator superfamily (MFS) profile" evidence="9">
    <location>
        <begin position="1"/>
        <end position="361"/>
    </location>
</feature>
<comment type="subcellular location">
    <subcellularLocation>
        <location evidence="1">Membrane</location>
        <topology evidence="1">Multi-pass membrane protein</topology>
    </subcellularLocation>
</comment>
<dbReference type="GO" id="GO:0016020">
    <property type="term" value="C:membrane"/>
    <property type="evidence" value="ECO:0007669"/>
    <property type="project" value="UniProtKB-SubCell"/>
</dbReference>
<evidence type="ECO:0000256" key="1">
    <source>
        <dbReference type="ARBA" id="ARBA00004141"/>
    </source>
</evidence>
<dbReference type="PROSITE" id="PS50850">
    <property type="entry name" value="MFS"/>
    <property type="match status" value="1"/>
</dbReference>
<dbReference type="STRING" id="1764295.A0A5B8MXK2"/>
<feature type="transmembrane region" description="Helical" evidence="8">
    <location>
        <begin position="27"/>
        <end position="46"/>
    </location>
</feature>
<evidence type="ECO:0000259" key="9">
    <source>
        <dbReference type="PROSITE" id="PS50850"/>
    </source>
</evidence>
<dbReference type="GO" id="GO:1904659">
    <property type="term" value="P:D-glucose transmembrane transport"/>
    <property type="evidence" value="ECO:0007669"/>
    <property type="project" value="TreeGrafter"/>
</dbReference>
<comment type="similarity">
    <text evidence="2 7">Belongs to the major facilitator superfamily. Sugar transporter (TC 2.A.1.1) family.</text>
</comment>
<dbReference type="InterPro" id="IPR005828">
    <property type="entry name" value="MFS_sugar_transport-like"/>
</dbReference>
<dbReference type="OrthoDB" id="6612291at2759"/>
<keyword evidence="5 8" id="KW-1133">Transmembrane helix</keyword>
<dbReference type="NCBIfam" id="TIGR00879">
    <property type="entry name" value="SP"/>
    <property type="match status" value="1"/>
</dbReference>
<keyword evidence="11" id="KW-1185">Reference proteome</keyword>
<dbReference type="Proteomes" id="UP000316726">
    <property type="component" value="Chromosome 12"/>
</dbReference>
<organism evidence="10 11">
    <name type="scientific">Chloropicon primus</name>
    <dbReference type="NCBI Taxonomy" id="1764295"/>
    <lineage>
        <taxon>Eukaryota</taxon>
        <taxon>Viridiplantae</taxon>
        <taxon>Chlorophyta</taxon>
        <taxon>Chloropicophyceae</taxon>
        <taxon>Chloropicales</taxon>
        <taxon>Chloropicaceae</taxon>
        <taxon>Chloropicon</taxon>
    </lineage>
</organism>
<feature type="transmembrane region" description="Helical" evidence="8">
    <location>
        <begin position="89"/>
        <end position="109"/>
    </location>
</feature>
<feature type="transmembrane region" description="Helical" evidence="8">
    <location>
        <begin position="218"/>
        <end position="240"/>
    </location>
</feature>